<feature type="domain" description="DUF1587" evidence="3">
    <location>
        <begin position="161"/>
        <end position="224"/>
    </location>
</feature>
<keyword evidence="1" id="KW-0472">Membrane</keyword>
<dbReference type="Pfam" id="PF07626">
    <property type="entry name" value="PSD3"/>
    <property type="match status" value="1"/>
</dbReference>
<keyword evidence="1" id="KW-1133">Transmembrane helix</keyword>
<evidence type="ECO:0000313" key="7">
    <source>
        <dbReference type="EMBL" id="QDT92591.1"/>
    </source>
</evidence>
<sequence>MGLRVILNRSQHEEKSISPSLCHIPAKDRPDCRQGKFVVYLPLLCLLLPILSGGAAQSAEKSVSDAEATIRQLLQKTCFDCHNDDLAEGRLNLQQLSWKLDDQRLRQRWIQVNDRIAAGEMPPDQNDLAQADREILLKALSHSLQTADAAEVALLGRGPLRRLTRDEYEQNLRDVLSLPHLDIRDLLPQDREQDHCNKVSEVLDMSRIQLDAYLDAADQALRQSVASGMEPRQQAHHRLPATRMFLTAQTYGGREAMFYAKDSQMVPLSGGDLARMRKENQHDPEMELAIFRSASWPYYGYPDVFRAREAGAYRIRFSARAVRQLRDFSLRPASHSIAMNFRARKRSGADVSGDVRATGDTFDIQPEADLYETTIRLKQNETFEYSLLGLPVPRAINPPNAPLYYDFPPMPDGGHPGVAFQWLEITGPLDSETWPPSSHQRLFGTLPIRVAEKGTLPVELISTQPEQDAKRLLRRFIQLAEREPTPEDVIKIYEQMVSDEIQSGTPLAEALLTGYTAFLCSGQFLFLPEPRADSSQRQYAVASRLSHFLGNTRPDTELIQLAEQGQLLDKKILTQQTRRLLVSESAENFVSNLTDHWLSLKDIRRDEPDSRLYPEYRFDDYLIESMAAETRAFVTAMFEENLPVTALVDADFVFVNDRLARHYGLPPVSGSQIRKVSLPDESLYGGLLTQAAILKVTANGTSTSPVIRGAWIMDRIMGDPPPPPPPAVPAVEPDIRGATTIRQQLALHTKDPACAACHARFDPVGFALEAFDIMGAFRTRYRSLAKGEKVTGIDRAGHDYTYYVAGPTDSRGQLLDGRSFQDIQELKQLLVAEPRQLARNLVQQLIVYATGTPVRFSDRPVVDAILNECQPQDYRTRDLLEAVVHSPIFLGSSLPQQASVQTD</sequence>
<evidence type="ECO:0000259" key="4">
    <source>
        <dbReference type="Pfam" id="PF07627"/>
    </source>
</evidence>
<dbReference type="KEGG" id="gax:Pan161_42590"/>
<feature type="domain" description="Cytochrome C Planctomycete-type" evidence="6">
    <location>
        <begin position="78"/>
        <end position="124"/>
    </location>
</feature>
<evidence type="ECO:0000259" key="5">
    <source>
        <dbReference type="Pfam" id="PF07631"/>
    </source>
</evidence>
<evidence type="ECO:0000259" key="6">
    <source>
        <dbReference type="Pfam" id="PF07635"/>
    </source>
</evidence>
<feature type="transmembrane region" description="Helical" evidence="1">
    <location>
        <begin position="37"/>
        <end position="56"/>
    </location>
</feature>
<dbReference type="EMBL" id="CP036343">
    <property type="protein sequence ID" value="QDT92591.1"/>
    <property type="molecule type" value="Genomic_DNA"/>
</dbReference>
<proteinExistence type="predicted"/>
<dbReference type="Pfam" id="PF07635">
    <property type="entry name" value="PSCyt1"/>
    <property type="match status" value="1"/>
</dbReference>
<dbReference type="Pfam" id="PF07631">
    <property type="entry name" value="PSD4"/>
    <property type="match status" value="1"/>
</dbReference>
<dbReference type="InterPro" id="IPR013036">
    <property type="entry name" value="DUF1587"/>
</dbReference>
<reference evidence="7 8" key="1">
    <citation type="submission" date="2019-02" db="EMBL/GenBank/DDBJ databases">
        <title>Deep-cultivation of Planctomycetes and their phenomic and genomic characterization uncovers novel biology.</title>
        <authorList>
            <person name="Wiegand S."/>
            <person name="Jogler M."/>
            <person name="Boedeker C."/>
            <person name="Pinto D."/>
            <person name="Vollmers J."/>
            <person name="Rivas-Marin E."/>
            <person name="Kohn T."/>
            <person name="Peeters S.H."/>
            <person name="Heuer A."/>
            <person name="Rast P."/>
            <person name="Oberbeckmann S."/>
            <person name="Bunk B."/>
            <person name="Jeske O."/>
            <person name="Meyerdierks A."/>
            <person name="Storesund J.E."/>
            <person name="Kallscheuer N."/>
            <person name="Luecker S."/>
            <person name="Lage O.M."/>
            <person name="Pohl T."/>
            <person name="Merkel B.J."/>
            <person name="Hornburger P."/>
            <person name="Mueller R.-W."/>
            <person name="Bruemmer F."/>
            <person name="Labrenz M."/>
            <person name="Spormann A.M."/>
            <person name="Op den Camp H."/>
            <person name="Overmann J."/>
            <person name="Amann R."/>
            <person name="Jetten M.S.M."/>
            <person name="Mascher T."/>
            <person name="Medema M.H."/>
            <person name="Devos D.P."/>
            <person name="Kaster A.-K."/>
            <person name="Ovreas L."/>
            <person name="Rohde M."/>
            <person name="Galperin M.Y."/>
            <person name="Jogler C."/>
        </authorList>
    </citation>
    <scope>NUCLEOTIDE SEQUENCE [LARGE SCALE GENOMIC DNA]</scope>
    <source>
        <strain evidence="7 8">Pan161</strain>
    </source>
</reference>
<dbReference type="OrthoDB" id="175242at2"/>
<dbReference type="Proteomes" id="UP000316855">
    <property type="component" value="Chromosome"/>
</dbReference>
<evidence type="ECO:0000256" key="1">
    <source>
        <dbReference type="SAM" id="Phobius"/>
    </source>
</evidence>
<dbReference type="InterPro" id="IPR011429">
    <property type="entry name" value="Cyt_c_Planctomycete-type"/>
</dbReference>
<protein>
    <recommendedName>
        <fullName evidence="9">Planctomycete cytochrome C</fullName>
    </recommendedName>
</protein>
<organism evidence="7 8">
    <name type="scientific">Gimesia algae</name>
    <dbReference type="NCBI Taxonomy" id="2527971"/>
    <lineage>
        <taxon>Bacteria</taxon>
        <taxon>Pseudomonadati</taxon>
        <taxon>Planctomycetota</taxon>
        <taxon>Planctomycetia</taxon>
        <taxon>Planctomycetales</taxon>
        <taxon>Planctomycetaceae</taxon>
        <taxon>Gimesia</taxon>
    </lineage>
</organism>
<dbReference type="Pfam" id="PF07624">
    <property type="entry name" value="PSD2"/>
    <property type="match status" value="1"/>
</dbReference>
<keyword evidence="8" id="KW-1185">Reference proteome</keyword>
<feature type="domain" description="DUF1588" evidence="4">
    <location>
        <begin position="685"/>
        <end position="780"/>
    </location>
</feature>
<dbReference type="RefSeq" id="WP_145230381.1">
    <property type="nucleotide sequence ID" value="NZ_CP036343.1"/>
</dbReference>
<feature type="domain" description="DUF1592" evidence="5">
    <location>
        <begin position="538"/>
        <end position="665"/>
    </location>
</feature>
<dbReference type="InterPro" id="IPR013039">
    <property type="entry name" value="DUF1588"/>
</dbReference>
<evidence type="ECO:0008006" key="9">
    <source>
        <dbReference type="Google" id="ProtNLM"/>
    </source>
</evidence>
<dbReference type="AlphaFoldDB" id="A0A517VHU3"/>
<dbReference type="InterPro" id="IPR011478">
    <property type="entry name" value="DUF1585"/>
</dbReference>
<gene>
    <name evidence="7" type="ORF">Pan161_42590</name>
</gene>
<evidence type="ECO:0000259" key="3">
    <source>
        <dbReference type="Pfam" id="PF07626"/>
    </source>
</evidence>
<feature type="domain" description="DUF1585" evidence="2">
    <location>
        <begin position="816"/>
        <end position="889"/>
    </location>
</feature>
<dbReference type="Pfam" id="PF07627">
    <property type="entry name" value="PSCyt3"/>
    <property type="match status" value="1"/>
</dbReference>
<dbReference type="InterPro" id="IPR013042">
    <property type="entry name" value="DUF1592"/>
</dbReference>
<evidence type="ECO:0000313" key="8">
    <source>
        <dbReference type="Proteomes" id="UP000316855"/>
    </source>
</evidence>
<evidence type="ECO:0000259" key="2">
    <source>
        <dbReference type="Pfam" id="PF07624"/>
    </source>
</evidence>
<keyword evidence="1" id="KW-0812">Transmembrane</keyword>
<accession>A0A517VHU3</accession>
<name>A0A517VHU3_9PLAN</name>